<dbReference type="AlphaFoldDB" id="A0AAV9PRI7"/>
<keyword evidence="2" id="KW-0560">Oxidoreductase</keyword>
<dbReference type="Pfam" id="PF00106">
    <property type="entry name" value="adh_short"/>
    <property type="match status" value="1"/>
</dbReference>
<organism evidence="4 5">
    <name type="scientific">Vermiconidia calcicola</name>
    <dbReference type="NCBI Taxonomy" id="1690605"/>
    <lineage>
        <taxon>Eukaryota</taxon>
        <taxon>Fungi</taxon>
        <taxon>Dikarya</taxon>
        <taxon>Ascomycota</taxon>
        <taxon>Pezizomycotina</taxon>
        <taxon>Dothideomycetes</taxon>
        <taxon>Dothideomycetidae</taxon>
        <taxon>Mycosphaerellales</taxon>
        <taxon>Extremaceae</taxon>
        <taxon>Vermiconidia</taxon>
    </lineage>
</organism>
<sequence length="262" mass="27603">MSKFSQIYADELKSSTATTATAATGPLRKRHINEQEQPSHGAVEVGNPASFKPKYLVLDDINIELITVFAAVSTAISIFVLGTPGLLTAAATAAIILPLRAFFPRPTTPQGLVLITGASSGIGAELSYIFAEHGHNLVLVGRNKEQLENVKTNVETKYVNNAGLGAAGETMEQPIELAERMTTLNCIALVPLTLLFGSDMLKCGRGWLLHVSSVGARNDKSSLGCLASPGQNVYHATKHLCANSPSLSPSSYAVTLGSSTPN</sequence>
<reference evidence="4 5" key="1">
    <citation type="submission" date="2023-06" db="EMBL/GenBank/DDBJ databases">
        <title>Black Yeasts Isolated from many extreme environments.</title>
        <authorList>
            <person name="Coleine C."/>
            <person name="Stajich J.E."/>
            <person name="Selbmann L."/>
        </authorList>
    </citation>
    <scope>NUCLEOTIDE SEQUENCE [LARGE SCALE GENOMIC DNA]</scope>
    <source>
        <strain evidence="4 5">CCFEE 5887</strain>
    </source>
</reference>
<proteinExistence type="inferred from homology"/>
<name>A0AAV9PRI7_9PEZI</name>
<comment type="caution">
    <text evidence="4">The sequence shown here is derived from an EMBL/GenBank/DDBJ whole genome shotgun (WGS) entry which is preliminary data.</text>
</comment>
<dbReference type="Gene3D" id="3.40.50.720">
    <property type="entry name" value="NAD(P)-binding Rossmann-like Domain"/>
    <property type="match status" value="2"/>
</dbReference>
<evidence type="ECO:0000313" key="5">
    <source>
        <dbReference type="Proteomes" id="UP001345827"/>
    </source>
</evidence>
<keyword evidence="3" id="KW-0472">Membrane</keyword>
<dbReference type="PANTHER" id="PTHR42901:SF1">
    <property type="entry name" value="ALCOHOL DEHYDROGENASE"/>
    <property type="match status" value="1"/>
</dbReference>
<evidence type="ECO:0000256" key="1">
    <source>
        <dbReference type="ARBA" id="ARBA00006484"/>
    </source>
</evidence>
<dbReference type="SUPFAM" id="SSF51735">
    <property type="entry name" value="NAD(P)-binding Rossmann-fold domains"/>
    <property type="match status" value="1"/>
</dbReference>
<gene>
    <name evidence="4" type="ORF">LTR25_011073</name>
</gene>
<dbReference type="PANTHER" id="PTHR42901">
    <property type="entry name" value="ALCOHOL DEHYDROGENASE"/>
    <property type="match status" value="1"/>
</dbReference>
<dbReference type="GO" id="GO:0016491">
    <property type="term" value="F:oxidoreductase activity"/>
    <property type="evidence" value="ECO:0007669"/>
    <property type="project" value="UniProtKB-KW"/>
</dbReference>
<keyword evidence="3" id="KW-0812">Transmembrane</keyword>
<evidence type="ECO:0000256" key="3">
    <source>
        <dbReference type="SAM" id="Phobius"/>
    </source>
</evidence>
<keyword evidence="5" id="KW-1185">Reference proteome</keyword>
<evidence type="ECO:0000313" key="4">
    <source>
        <dbReference type="EMBL" id="KAK5527568.1"/>
    </source>
</evidence>
<dbReference type="Proteomes" id="UP001345827">
    <property type="component" value="Unassembled WGS sequence"/>
</dbReference>
<keyword evidence="3" id="KW-1133">Transmembrane helix</keyword>
<comment type="similarity">
    <text evidence="1">Belongs to the short-chain dehydrogenases/reductases (SDR) family.</text>
</comment>
<dbReference type="PRINTS" id="PR00081">
    <property type="entry name" value="GDHRDH"/>
</dbReference>
<dbReference type="InterPro" id="IPR002347">
    <property type="entry name" value="SDR_fam"/>
</dbReference>
<evidence type="ECO:0000256" key="2">
    <source>
        <dbReference type="ARBA" id="ARBA00023002"/>
    </source>
</evidence>
<dbReference type="EMBL" id="JAXLQG010000043">
    <property type="protein sequence ID" value="KAK5527568.1"/>
    <property type="molecule type" value="Genomic_DNA"/>
</dbReference>
<dbReference type="InterPro" id="IPR036291">
    <property type="entry name" value="NAD(P)-bd_dom_sf"/>
</dbReference>
<protein>
    <submittedName>
        <fullName evidence="4">Uncharacterized protein</fullName>
    </submittedName>
</protein>
<feature type="transmembrane region" description="Helical" evidence="3">
    <location>
        <begin position="86"/>
        <end position="103"/>
    </location>
</feature>
<accession>A0AAV9PRI7</accession>